<dbReference type="SUPFAM" id="SSF75632">
    <property type="entry name" value="Cullin homology domain"/>
    <property type="match status" value="1"/>
</dbReference>
<feature type="domain" description="Cullin family profile" evidence="4">
    <location>
        <begin position="47"/>
        <end position="99"/>
    </location>
</feature>
<feature type="non-terminal residue" evidence="5">
    <location>
        <position position="1"/>
    </location>
</feature>
<evidence type="ECO:0000256" key="2">
    <source>
        <dbReference type="PROSITE-ProRule" id="PRU00330"/>
    </source>
</evidence>
<evidence type="ECO:0000259" key="4">
    <source>
        <dbReference type="PROSITE" id="PS50069"/>
    </source>
</evidence>
<dbReference type="InterPro" id="IPR001373">
    <property type="entry name" value="Cullin_N"/>
</dbReference>
<dbReference type="Gene3D" id="1.20.1310.10">
    <property type="entry name" value="Cullin Repeats"/>
    <property type="match status" value="2"/>
</dbReference>
<organism evidence="5 6">
    <name type="scientific">Reticulomyxa filosa</name>
    <dbReference type="NCBI Taxonomy" id="46433"/>
    <lineage>
        <taxon>Eukaryota</taxon>
        <taxon>Sar</taxon>
        <taxon>Rhizaria</taxon>
        <taxon>Retaria</taxon>
        <taxon>Foraminifera</taxon>
        <taxon>Monothalamids</taxon>
        <taxon>Reticulomyxidae</taxon>
        <taxon>Reticulomyxa</taxon>
    </lineage>
</organism>
<protein>
    <recommendedName>
        <fullName evidence="4">Cullin family profile domain-containing protein</fullName>
    </recommendedName>
</protein>
<dbReference type="OrthoDB" id="27073at2759"/>
<dbReference type="PROSITE" id="PS50069">
    <property type="entry name" value="CULLIN_2"/>
    <property type="match status" value="1"/>
</dbReference>
<dbReference type="Proteomes" id="UP000023152">
    <property type="component" value="Unassembled WGS sequence"/>
</dbReference>
<dbReference type="InterPro" id="IPR016159">
    <property type="entry name" value="Cullin_repeat-like_dom_sf"/>
</dbReference>
<evidence type="ECO:0000313" key="5">
    <source>
        <dbReference type="EMBL" id="ETO24402.1"/>
    </source>
</evidence>
<dbReference type="InterPro" id="IPR036317">
    <property type="entry name" value="Cullin_homology_sf"/>
</dbReference>
<dbReference type="EMBL" id="ASPP01009236">
    <property type="protein sequence ID" value="ETO24402.1"/>
    <property type="molecule type" value="Genomic_DNA"/>
</dbReference>
<dbReference type="InterPro" id="IPR045093">
    <property type="entry name" value="Cullin"/>
</dbReference>
<evidence type="ECO:0000256" key="3">
    <source>
        <dbReference type="RuleBase" id="RU003829"/>
    </source>
</evidence>
<keyword evidence="6" id="KW-1185">Reference proteome</keyword>
<dbReference type="PANTHER" id="PTHR11932">
    <property type="entry name" value="CULLIN"/>
    <property type="match status" value="1"/>
</dbReference>
<comment type="similarity">
    <text evidence="1 2 3">Belongs to the cullin family.</text>
</comment>
<gene>
    <name evidence="5" type="ORF">RFI_12759</name>
</gene>
<evidence type="ECO:0000313" key="6">
    <source>
        <dbReference type="Proteomes" id="UP000023152"/>
    </source>
</evidence>
<name>X6NGE0_RETFI</name>
<dbReference type="Pfam" id="PF00888">
    <property type="entry name" value="Cullin"/>
    <property type="match status" value="1"/>
</dbReference>
<evidence type="ECO:0000256" key="1">
    <source>
        <dbReference type="ARBA" id="ARBA00006019"/>
    </source>
</evidence>
<proteinExistence type="inferred from homology"/>
<sequence>NPDKFVAEVLLLRENFQEIVDQSFNGDKHFQRALKEAFEYFINLDTRAAQFLSLYSDTLLRKNSLKMQDSEIMQKLDDIIIIFKFLKDKEFLKTTTNSI</sequence>
<comment type="caution">
    <text evidence="5">The sequence shown here is derived from an EMBL/GenBank/DDBJ whole genome shotgun (WGS) entry which is preliminary data.</text>
</comment>
<reference evidence="5 6" key="1">
    <citation type="journal article" date="2013" name="Curr. Biol.">
        <title>The Genome of the Foraminiferan Reticulomyxa filosa.</title>
        <authorList>
            <person name="Glockner G."/>
            <person name="Hulsmann N."/>
            <person name="Schleicher M."/>
            <person name="Noegel A.A."/>
            <person name="Eichinger L."/>
            <person name="Gallinger C."/>
            <person name="Pawlowski J."/>
            <person name="Sierra R."/>
            <person name="Euteneuer U."/>
            <person name="Pillet L."/>
            <person name="Moustafa A."/>
            <person name="Platzer M."/>
            <person name="Groth M."/>
            <person name="Szafranski K."/>
            <person name="Schliwa M."/>
        </authorList>
    </citation>
    <scope>NUCLEOTIDE SEQUENCE [LARGE SCALE GENOMIC DNA]</scope>
</reference>
<dbReference type="GO" id="GO:0006511">
    <property type="term" value="P:ubiquitin-dependent protein catabolic process"/>
    <property type="evidence" value="ECO:0007669"/>
    <property type="project" value="InterPro"/>
</dbReference>
<accession>X6NGE0</accession>
<dbReference type="InterPro" id="IPR016158">
    <property type="entry name" value="Cullin_homology"/>
</dbReference>
<dbReference type="AlphaFoldDB" id="X6NGE0"/>
<dbReference type="SUPFAM" id="SSF74788">
    <property type="entry name" value="Cullin repeat-like"/>
    <property type="match status" value="1"/>
</dbReference>
<dbReference type="GO" id="GO:0031625">
    <property type="term" value="F:ubiquitin protein ligase binding"/>
    <property type="evidence" value="ECO:0007669"/>
    <property type="project" value="InterPro"/>
</dbReference>